<feature type="compositionally biased region" description="Basic and acidic residues" evidence="1">
    <location>
        <begin position="139"/>
        <end position="148"/>
    </location>
</feature>
<dbReference type="Proteomes" id="UP001500556">
    <property type="component" value="Unassembled WGS sequence"/>
</dbReference>
<keyword evidence="5" id="KW-1185">Reference proteome</keyword>
<keyword evidence="2" id="KW-0812">Transmembrane</keyword>
<dbReference type="RefSeq" id="WP_345502675.1">
    <property type="nucleotide sequence ID" value="NZ_BAABLO010000005.1"/>
</dbReference>
<accession>A0ABP8Y372</accession>
<organism evidence="4 5">
    <name type="scientific">Pedococcus ginsenosidimutans</name>
    <dbReference type="NCBI Taxonomy" id="490570"/>
    <lineage>
        <taxon>Bacteria</taxon>
        <taxon>Bacillati</taxon>
        <taxon>Actinomycetota</taxon>
        <taxon>Actinomycetes</taxon>
        <taxon>Micrococcales</taxon>
        <taxon>Intrasporangiaceae</taxon>
        <taxon>Pedococcus</taxon>
    </lineage>
</organism>
<reference evidence="5" key="1">
    <citation type="journal article" date="2019" name="Int. J. Syst. Evol. Microbiol.">
        <title>The Global Catalogue of Microorganisms (GCM) 10K type strain sequencing project: providing services to taxonomists for standard genome sequencing and annotation.</title>
        <authorList>
            <consortium name="The Broad Institute Genomics Platform"/>
            <consortium name="The Broad Institute Genome Sequencing Center for Infectious Disease"/>
            <person name="Wu L."/>
            <person name="Ma J."/>
        </authorList>
    </citation>
    <scope>NUCLEOTIDE SEQUENCE [LARGE SCALE GENOMIC DNA]</scope>
    <source>
        <strain evidence="5">JCM 18961</strain>
    </source>
</reference>
<evidence type="ECO:0000256" key="1">
    <source>
        <dbReference type="SAM" id="MobiDB-lite"/>
    </source>
</evidence>
<evidence type="ECO:0000256" key="2">
    <source>
        <dbReference type="SAM" id="Phobius"/>
    </source>
</evidence>
<sequence length="159" mass="17805">MAGDADVAGVYRPSAGLFRSRRWRVVQVLVVLWFLVQAVVAFVHQRYGSVAYHLGLPLFAGLAIWLARTQRTVVDAEGIRTKRGFRWRSLSWQDIESVPQPGRWSTTQMLSVTTTGGEQVPLFVPGSEWEAFTAYADAHRHGPRREGAQARTDPPSEVD</sequence>
<protein>
    <recommendedName>
        <fullName evidence="3">Low molecular weight protein antigen 6 PH domain-containing protein</fullName>
    </recommendedName>
</protein>
<evidence type="ECO:0000313" key="4">
    <source>
        <dbReference type="EMBL" id="GAA4720997.1"/>
    </source>
</evidence>
<keyword evidence="2" id="KW-1133">Transmembrane helix</keyword>
<evidence type="ECO:0000259" key="3">
    <source>
        <dbReference type="Pfam" id="PF10756"/>
    </source>
</evidence>
<comment type="caution">
    <text evidence="4">The sequence shown here is derived from an EMBL/GenBank/DDBJ whole genome shotgun (WGS) entry which is preliminary data.</text>
</comment>
<name>A0ABP8Y372_9MICO</name>
<proteinExistence type="predicted"/>
<gene>
    <name evidence="4" type="ORF">GCM10025782_18210</name>
</gene>
<feature type="domain" description="Low molecular weight protein antigen 6 PH" evidence="3">
    <location>
        <begin position="71"/>
        <end position="122"/>
    </location>
</feature>
<dbReference type="EMBL" id="BAABLO010000005">
    <property type="protein sequence ID" value="GAA4720997.1"/>
    <property type="molecule type" value="Genomic_DNA"/>
</dbReference>
<dbReference type="InterPro" id="IPR019692">
    <property type="entry name" value="CFP-6_PH"/>
</dbReference>
<keyword evidence="2" id="KW-0472">Membrane</keyword>
<feature type="transmembrane region" description="Helical" evidence="2">
    <location>
        <begin position="25"/>
        <end position="44"/>
    </location>
</feature>
<evidence type="ECO:0000313" key="5">
    <source>
        <dbReference type="Proteomes" id="UP001500556"/>
    </source>
</evidence>
<feature type="transmembrane region" description="Helical" evidence="2">
    <location>
        <begin position="50"/>
        <end position="67"/>
    </location>
</feature>
<feature type="region of interest" description="Disordered" evidence="1">
    <location>
        <begin position="139"/>
        <end position="159"/>
    </location>
</feature>
<dbReference type="Pfam" id="PF10756">
    <property type="entry name" value="bPH_6"/>
    <property type="match status" value="1"/>
</dbReference>